<dbReference type="GO" id="GO:0016757">
    <property type="term" value="F:glycosyltransferase activity"/>
    <property type="evidence" value="ECO:0007669"/>
    <property type="project" value="UniProtKB-KW"/>
</dbReference>
<organism evidence="5 6">
    <name type="scientific">Pseudodesulfovibrio methanolicus</name>
    <dbReference type="NCBI Taxonomy" id="3126690"/>
    <lineage>
        <taxon>Bacteria</taxon>
        <taxon>Pseudomonadati</taxon>
        <taxon>Thermodesulfobacteriota</taxon>
        <taxon>Desulfovibrionia</taxon>
        <taxon>Desulfovibrionales</taxon>
        <taxon>Desulfovibrionaceae</taxon>
    </lineage>
</organism>
<sequence>MSTGRADAPAAFWRALPEDLKALLRLGFTGRSHLLDVAGRCLRAGRTELAETLAGALAEIAGDALNTLAADHPLDGGLAAELLATGSAVALLPPETLARLRILADHWTRPADAAPLLDILAARDFGRIRAFLDRAVRDEPGNLFWREQAVTVGAVENAPDFVFACLEAVAPEAVRPVLGVAMTRARALFSPMGTPPPEALLAAARRAPWNASLVLRAFDALSGVAVQRCPLPGRTAVLLYSWNKADELDATLASLLAADLTGCSVFVLDNGSTDGTAEVLARRGARFADVLGADRFTVVSLPVNIGAAAARNWLLHLDAVQAHDFCCYLDDDVELPPDWLARLGAAVKRYPEAGVWGCKVVDHANPLCIQSADSHLAMDPTERADLTRLAPNPFSLTDLHVQTLDTGGFDFLRPCASVTGCCHLFRTRTLLESGDFAIQLSPSQYDDMEHDLRLCEAGRFPVYQGHLAVRHRKRTGAASLTSAQEHGSALGNKYKMQTMHTRADIADALTAEQALLEADLLGKFEYLEGV</sequence>
<evidence type="ECO:0000259" key="4">
    <source>
        <dbReference type="Pfam" id="PF00535"/>
    </source>
</evidence>
<feature type="domain" description="Glycosyltransferase 2-like" evidence="4">
    <location>
        <begin position="241"/>
        <end position="361"/>
    </location>
</feature>
<reference evidence="5 6" key="1">
    <citation type="submission" date="2024-03" db="EMBL/GenBank/DDBJ databases">
        <title>Phenotype and Genome Characterization of a Sulfate-Reducing Bacterium Pseudodesulfovibrio sp. strain 5S69, isolated from Petroleum Reservoir in Tatarstan (Russia).</title>
        <authorList>
            <person name="Bidzhieva S.K."/>
            <person name="Kadnikov V."/>
            <person name="Tourova T.P."/>
            <person name="Samigullina S.R."/>
            <person name="Sokolova D.S."/>
            <person name="Poltaraus A.B."/>
            <person name="Avtukh A.N."/>
            <person name="Tereshina V.M."/>
            <person name="Mardanov A.V."/>
            <person name="Nazina T.N."/>
        </authorList>
    </citation>
    <scope>NUCLEOTIDE SEQUENCE [LARGE SCALE GENOMIC DNA]</scope>
    <source>
        <strain evidence="5 6">5S69</strain>
    </source>
</reference>
<comment type="similarity">
    <text evidence="1">Belongs to the glycosyltransferase 2 family.</text>
</comment>
<gene>
    <name evidence="5" type="ORF">V8V93_04875</name>
</gene>
<keyword evidence="3 5" id="KW-0808">Transferase</keyword>
<dbReference type="Gene3D" id="3.90.550.10">
    <property type="entry name" value="Spore Coat Polysaccharide Biosynthesis Protein SpsA, Chain A"/>
    <property type="match status" value="1"/>
</dbReference>
<dbReference type="EMBL" id="CP146609">
    <property type="protein sequence ID" value="WWX23543.1"/>
    <property type="molecule type" value="Genomic_DNA"/>
</dbReference>
<name>A0ABZ2IY91_9BACT</name>
<evidence type="ECO:0000256" key="3">
    <source>
        <dbReference type="ARBA" id="ARBA00022679"/>
    </source>
</evidence>
<evidence type="ECO:0000313" key="6">
    <source>
        <dbReference type="Proteomes" id="UP001385389"/>
    </source>
</evidence>
<proteinExistence type="inferred from homology"/>
<dbReference type="RefSeq" id="WP_338669240.1">
    <property type="nucleotide sequence ID" value="NZ_CP146609.1"/>
</dbReference>
<dbReference type="PANTHER" id="PTHR43179:SF12">
    <property type="entry name" value="GALACTOFURANOSYLTRANSFERASE GLFT2"/>
    <property type="match status" value="1"/>
</dbReference>
<keyword evidence="6" id="KW-1185">Reference proteome</keyword>
<dbReference type="InterPro" id="IPR029044">
    <property type="entry name" value="Nucleotide-diphossugar_trans"/>
</dbReference>
<dbReference type="SUPFAM" id="SSF53448">
    <property type="entry name" value="Nucleotide-diphospho-sugar transferases"/>
    <property type="match status" value="1"/>
</dbReference>
<dbReference type="CDD" id="cd00761">
    <property type="entry name" value="Glyco_tranf_GTA_type"/>
    <property type="match status" value="1"/>
</dbReference>
<evidence type="ECO:0000313" key="5">
    <source>
        <dbReference type="EMBL" id="WWX23543.1"/>
    </source>
</evidence>
<dbReference type="Proteomes" id="UP001385389">
    <property type="component" value="Chromosome"/>
</dbReference>
<dbReference type="PANTHER" id="PTHR43179">
    <property type="entry name" value="RHAMNOSYLTRANSFERASE WBBL"/>
    <property type="match status" value="1"/>
</dbReference>
<protein>
    <submittedName>
        <fullName evidence="5">Glycosyltransferase family A protein</fullName>
        <ecNumber evidence="5">2.4.-.-</ecNumber>
    </submittedName>
</protein>
<evidence type="ECO:0000256" key="2">
    <source>
        <dbReference type="ARBA" id="ARBA00022676"/>
    </source>
</evidence>
<accession>A0ABZ2IY91</accession>
<dbReference type="Pfam" id="PF00535">
    <property type="entry name" value="Glycos_transf_2"/>
    <property type="match status" value="1"/>
</dbReference>
<keyword evidence="2 5" id="KW-0328">Glycosyltransferase</keyword>
<dbReference type="InterPro" id="IPR001173">
    <property type="entry name" value="Glyco_trans_2-like"/>
</dbReference>
<dbReference type="EC" id="2.4.-.-" evidence="5"/>
<evidence type="ECO:0000256" key="1">
    <source>
        <dbReference type="ARBA" id="ARBA00006739"/>
    </source>
</evidence>